<dbReference type="Gene3D" id="3.40.50.450">
    <property type="match status" value="1"/>
</dbReference>
<dbReference type="InterPro" id="IPR031100">
    <property type="entry name" value="LOG_fam"/>
</dbReference>
<sequence length="239" mass="26662">MQVRLEDGAEVVPSDRRLLEWVDPRDPQRAAQRMIKDSWRVLRIQSEFVSGFDALENVAEAVTVFGSARIKERSPEYETARDLGRRLAHEGFAVITGGGPGVMEATNRGAYEAGAESIGLNIELPFEQHSNPWVTMSMNFRYFFVRKTMFVKYAQAFVCLPGGFGTLDELFEALTLVQTKKVLQFPIVLIGTEFWGPLVDWLRNTLEAEGMISPGDIDLVHVVETPAEAVAIVVKAARS</sequence>
<gene>
    <name evidence="2" type="ORF">RVF87_01275</name>
</gene>
<dbReference type="Pfam" id="PF03641">
    <property type="entry name" value="Lysine_decarbox"/>
    <property type="match status" value="1"/>
</dbReference>
<dbReference type="InterPro" id="IPR005269">
    <property type="entry name" value="LOG"/>
</dbReference>
<dbReference type="EMBL" id="CP136137">
    <property type="protein sequence ID" value="WYY09503.1"/>
    <property type="molecule type" value="Genomic_DNA"/>
</dbReference>
<proteinExistence type="inferred from homology"/>
<keyword evidence="1" id="KW-0203">Cytokinin biosynthesis</keyword>
<organism evidence="2 3">
    <name type="scientific">Gordonia hydrophobica</name>
    <dbReference type="NCBI Taxonomy" id="40516"/>
    <lineage>
        <taxon>Bacteria</taxon>
        <taxon>Bacillati</taxon>
        <taxon>Actinomycetota</taxon>
        <taxon>Actinomycetes</taxon>
        <taxon>Mycobacteriales</taxon>
        <taxon>Gordoniaceae</taxon>
        <taxon>Gordonia</taxon>
    </lineage>
</organism>
<keyword evidence="3" id="KW-1185">Reference proteome</keyword>
<name>A0ABZ2U7G5_9ACTN</name>
<evidence type="ECO:0000256" key="1">
    <source>
        <dbReference type="RuleBase" id="RU363015"/>
    </source>
</evidence>
<comment type="catalytic activity">
    <reaction evidence="1">
        <text>9-ribosyl-trans-zeatin 5'-phosphate + H2O = trans-zeatin + D-ribose 5-phosphate</text>
        <dbReference type="Rhea" id="RHEA:48564"/>
        <dbReference type="ChEBI" id="CHEBI:15377"/>
        <dbReference type="ChEBI" id="CHEBI:16522"/>
        <dbReference type="ChEBI" id="CHEBI:78346"/>
        <dbReference type="ChEBI" id="CHEBI:87947"/>
        <dbReference type="EC" id="3.2.2.n1"/>
    </reaction>
</comment>
<dbReference type="NCBIfam" id="TIGR00730">
    <property type="entry name" value="Rossman fold protein, TIGR00730 family"/>
    <property type="match status" value="1"/>
</dbReference>
<comment type="similarity">
    <text evidence="1">Belongs to the LOG family.</text>
</comment>
<evidence type="ECO:0000313" key="2">
    <source>
        <dbReference type="EMBL" id="WYY09503.1"/>
    </source>
</evidence>
<dbReference type="PANTHER" id="PTHR43393:SF2">
    <property type="entry name" value="CYTOKININ RIBOSIDE 5'-MONOPHOSPHATE PHOSPHORIBOHYDROLASE"/>
    <property type="match status" value="1"/>
</dbReference>
<dbReference type="Proteomes" id="UP001479933">
    <property type="component" value="Chromosome"/>
</dbReference>
<dbReference type="SUPFAM" id="SSF102405">
    <property type="entry name" value="MCP/YpsA-like"/>
    <property type="match status" value="1"/>
</dbReference>
<dbReference type="PANTHER" id="PTHR43393">
    <property type="entry name" value="CYTOKININ RIBOSIDE 5'-MONOPHOSPHATE PHOSPHORIBOHYDROLASE"/>
    <property type="match status" value="1"/>
</dbReference>
<keyword evidence="1" id="KW-0378">Hydrolase</keyword>
<evidence type="ECO:0000313" key="3">
    <source>
        <dbReference type="Proteomes" id="UP001479933"/>
    </source>
</evidence>
<dbReference type="EC" id="3.2.2.n1" evidence="1"/>
<dbReference type="InterPro" id="IPR052341">
    <property type="entry name" value="LOG_family_nucleotidases"/>
</dbReference>
<comment type="catalytic activity">
    <reaction evidence="1">
        <text>N(6)-(dimethylallyl)adenosine 5'-phosphate + H2O = N(6)-dimethylallyladenine + D-ribose 5-phosphate</text>
        <dbReference type="Rhea" id="RHEA:48560"/>
        <dbReference type="ChEBI" id="CHEBI:15377"/>
        <dbReference type="ChEBI" id="CHEBI:17660"/>
        <dbReference type="ChEBI" id="CHEBI:57526"/>
        <dbReference type="ChEBI" id="CHEBI:78346"/>
        <dbReference type="EC" id="3.2.2.n1"/>
    </reaction>
</comment>
<reference evidence="2 3" key="1">
    <citation type="journal article" date="2023" name="Virus Evol.">
        <title>Computational host range prediction-The good, the bad, and the ugly.</title>
        <authorList>
            <person name="Howell A.A."/>
            <person name="Versoza C.J."/>
            <person name="Pfeifer S.P."/>
        </authorList>
    </citation>
    <scope>NUCLEOTIDE SEQUENCE [LARGE SCALE GENOMIC DNA]</scope>
    <source>
        <strain evidence="2 3">1610/1b</strain>
    </source>
</reference>
<protein>
    <recommendedName>
        <fullName evidence="1">Cytokinin riboside 5'-monophosphate phosphoribohydrolase</fullName>
        <ecNumber evidence="1">3.2.2.n1</ecNumber>
    </recommendedName>
</protein>
<accession>A0ABZ2U7G5</accession>